<evidence type="ECO:0000256" key="6">
    <source>
        <dbReference type="ARBA" id="ARBA00022723"/>
    </source>
</evidence>
<evidence type="ECO:0000256" key="3">
    <source>
        <dbReference type="ARBA" id="ARBA00004818"/>
    </source>
</evidence>
<dbReference type="PANTHER" id="PTHR43434">
    <property type="entry name" value="PHOSPHOGLYCOLATE PHOSPHATASE"/>
    <property type="match status" value="1"/>
</dbReference>
<dbReference type="CDD" id="cd16417">
    <property type="entry name" value="HAD_PGPase"/>
    <property type="match status" value="1"/>
</dbReference>
<keyword evidence="9 11" id="KW-0119">Carbohydrate metabolism</keyword>
<dbReference type="EC" id="3.1.3.18" evidence="5 11"/>
<evidence type="ECO:0000256" key="4">
    <source>
        <dbReference type="ARBA" id="ARBA00006171"/>
    </source>
</evidence>
<dbReference type="GO" id="GO:0005975">
    <property type="term" value="P:carbohydrate metabolic process"/>
    <property type="evidence" value="ECO:0007669"/>
    <property type="project" value="InterPro"/>
</dbReference>
<dbReference type="HAMAP" id="MF_00495">
    <property type="entry name" value="GPH_hydrolase_bact"/>
    <property type="match status" value="1"/>
</dbReference>
<comment type="pathway">
    <text evidence="3 11">Organic acid metabolism; glycolate biosynthesis; glycolate from 2-phosphoglycolate: step 1/1.</text>
</comment>
<protein>
    <recommendedName>
        <fullName evidence="5 11">Phosphoglycolate phosphatase</fullName>
        <shortName evidence="11">PGP</shortName>
        <shortName evidence="11">PGPase</shortName>
        <ecNumber evidence="5 11">3.1.3.18</ecNumber>
    </recommendedName>
</protein>
<organism evidence="12 13">
    <name type="scientific">Snodgrassella alvi SCGC AB-598-J21</name>
    <dbReference type="NCBI Taxonomy" id="1385367"/>
    <lineage>
        <taxon>Bacteria</taxon>
        <taxon>Pseudomonadati</taxon>
        <taxon>Pseudomonadota</taxon>
        <taxon>Betaproteobacteria</taxon>
        <taxon>Neisseriales</taxon>
        <taxon>Neisseriaceae</taxon>
        <taxon>Snodgrassella</taxon>
    </lineage>
</organism>
<comment type="caution">
    <text evidence="12">The sequence shown here is derived from an EMBL/GenBank/DDBJ whole genome shotgun (WGS) entry which is preliminary data.</text>
</comment>
<feature type="binding site" evidence="11">
    <location>
        <position position="12"/>
    </location>
    <ligand>
        <name>Mg(2+)</name>
        <dbReference type="ChEBI" id="CHEBI:18420"/>
    </ligand>
</feature>
<dbReference type="GO" id="GO:0046872">
    <property type="term" value="F:metal ion binding"/>
    <property type="evidence" value="ECO:0007669"/>
    <property type="project" value="UniProtKB-KW"/>
</dbReference>
<dbReference type="InterPro" id="IPR006439">
    <property type="entry name" value="HAD-SF_hydro_IA"/>
</dbReference>
<dbReference type="NCBIfam" id="TIGR01509">
    <property type="entry name" value="HAD-SF-IA-v3"/>
    <property type="match status" value="1"/>
</dbReference>
<dbReference type="EMBL" id="AVQL01000354">
    <property type="protein sequence ID" value="KEQ01708.1"/>
    <property type="molecule type" value="Genomic_DNA"/>
</dbReference>
<feature type="active site" description="Nucleophile" evidence="11">
    <location>
        <position position="12"/>
    </location>
</feature>
<evidence type="ECO:0000256" key="1">
    <source>
        <dbReference type="ARBA" id="ARBA00000830"/>
    </source>
</evidence>
<dbReference type="PANTHER" id="PTHR43434:SF1">
    <property type="entry name" value="PHOSPHOGLYCOLATE PHOSPHATASE"/>
    <property type="match status" value="1"/>
</dbReference>
<dbReference type="UniPathway" id="UPA00865">
    <property type="reaction ID" value="UER00834"/>
</dbReference>
<dbReference type="InterPro" id="IPR050155">
    <property type="entry name" value="HAD-like_hydrolase_sf"/>
</dbReference>
<dbReference type="InterPro" id="IPR041492">
    <property type="entry name" value="HAD_2"/>
</dbReference>
<dbReference type="Pfam" id="PF13419">
    <property type="entry name" value="HAD_2"/>
    <property type="match status" value="1"/>
</dbReference>
<evidence type="ECO:0000256" key="8">
    <source>
        <dbReference type="ARBA" id="ARBA00022842"/>
    </source>
</evidence>
<dbReference type="GO" id="GO:0046295">
    <property type="term" value="P:glycolate biosynthetic process"/>
    <property type="evidence" value="ECO:0007669"/>
    <property type="project" value="UniProtKB-UniRule"/>
</dbReference>
<comment type="similarity">
    <text evidence="4 11">Belongs to the HAD-like hydrolase superfamily. CbbY/CbbZ/Gph/YieH family.</text>
</comment>
<dbReference type="InterPro" id="IPR023214">
    <property type="entry name" value="HAD_sf"/>
</dbReference>
<evidence type="ECO:0000313" key="13">
    <source>
        <dbReference type="Proteomes" id="UP000027644"/>
    </source>
</evidence>
<dbReference type="FunFam" id="3.40.50.1000:FF:000022">
    <property type="entry name" value="Phosphoglycolate phosphatase"/>
    <property type="match status" value="1"/>
</dbReference>
<keyword evidence="7 11" id="KW-0378">Hydrolase</keyword>
<dbReference type="GO" id="GO:0008967">
    <property type="term" value="F:phosphoglycolate phosphatase activity"/>
    <property type="evidence" value="ECO:0007669"/>
    <property type="project" value="UniProtKB-UniRule"/>
</dbReference>
<accession>A0A074V8E9</accession>
<dbReference type="SFLD" id="SFLDS00003">
    <property type="entry name" value="Haloacid_Dehalogenase"/>
    <property type="match status" value="1"/>
</dbReference>
<feature type="binding site" evidence="11">
    <location>
        <position position="175"/>
    </location>
    <ligand>
        <name>Mg(2+)</name>
        <dbReference type="ChEBI" id="CHEBI:18420"/>
    </ligand>
</feature>
<dbReference type="Proteomes" id="UP000027644">
    <property type="component" value="Unassembled WGS sequence"/>
</dbReference>
<proteinExistence type="inferred from homology"/>
<dbReference type="InterPro" id="IPR037512">
    <property type="entry name" value="PGPase_prok"/>
</dbReference>
<sequence>MKWNDIHAIAFDLDGTLVDSIADLCAAANHMRAELGLPSLPESELTTYVGDGLSSLVHRALSGNRDGLVDEAIWTQGFTAFISYYRTHLSVHTRPYPEVETALALFRARGLPLAVITNKNEILAVELLCELGLADSFSLVVGGDTLAEKKPSPMPLLHTAEVLGVSVGNLLMVGDSANDILAAKAAGALSCGVTWGYADMAQLAKNIQTKPDIIVDHLPQIDDGIRHHANSEIRA</sequence>
<dbReference type="SUPFAM" id="SSF56784">
    <property type="entry name" value="HAD-like"/>
    <property type="match status" value="1"/>
</dbReference>
<gene>
    <name evidence="12" type="ORF">SASC598J21_005170</name>
</gene>
<evidence type="ECO:0000256" key="7">
    <source>
        <dbReference type="ARBA" id="ARBA00022801"/>
    </source>
</evidence>
<keyword evidence="8 11" id="KW-0460">Magnesium</keyword>
<dbReference type="GO" id="GO:0006281">
    <property type="term" value="P:DNA repair"/>
    <property type="evidence" value="ECO:0007669"/>
    <property type="project" value="TreeGrafter"/>
</dbReference>
<comment type="catalytic activity">
    <reaction evidence="1 11">
        <text>2-phosphoglycolate + H2O = glycolate + phosphate</text>
        <dbReference type="Rhea" id="RHEA:14369"/>
        <dbReference type="ChEBI" id="CHEBI:15377"/>
        <dbReference type="ChEBI" id="CHEBI:29805"/>
        <dbReference type="ChEBI" id="CHEBI:43474"/>
        <dbReference type="ChEBI" id="CHEBI:58033"/>
        <dbReference type="EC" id="3.1.3.18"/>
    </reaction>
</comment>
<evidence type="ECO:0000256" key="2">
    <source>
        <dbReference type="ARBA" id="ARBA00001946"/>
    </source>
</evidence>
<evidence type="ECO:0000256" key="11">
    <source>
        <dbReference type="HAMAP-Rule" id="MF_00495"/>
    </source>
</evidence>
<evidence type="ECO:0000313" key="12">
    <source>
        <dbReference type="EMBL" id="KEQ01708.1"/>
    </source>
</evidence>
<evidence type="ECO:0000256" key="5">
    <source>
        <dbReference type="ARBA" id="ARBA00013078"/>
    </source>
</evidence>
<comment type="function">
    <text evidence="10 11">Specifically catalyzes the dephosphorylation of 2-phosphoglycolate. Is involved in the dissimilation of the intracellular 2-phosphoglycolate formed during the DNA repair of 3'-phosphoglycolate ends, a major class of DNA lesions induced by oxidative stress.</text>
</comment>
<dbReference type="NCBIfam" id="NF009695">
    <property type="entry name" value="PRK13222.1-2"/>
    <property type="match status" value="1"/>
</dbReference>
<reference evidence="12 13" key="1">
    <citation type="journal article" date="2014" name="PLoS Genet.">
        <title>Hidden diversity in honey bee gut symbionts detected by single-cell genomics.</title>
        <authorList>
            <person name="Engel P."/>
            <person name="Stepanauskas R."/>
            <person name="Moran N."/>
        </authorList>
    </citation>
    <scope>NUCLEOTIDE SEQUENCE [LARGE SCALE GENOMIC DNA]</scope>
    <source>
        <strain evidence="12 13">SCGC AB-598-J21</strain>
    </source>
</reference>
<dbReference type="InterPro" id="IPR036412">
    <property type="entry name" value="HAD-like_sf"/>
</dbReference>
<dbReference type="InterPro" id="IPR023198">
    <property type="entry name" value="PGP-like_dom2"/>
</dbReference>
<keyword evidence="6 11" id="KW-0479">Metal-binding</keyword>
<evidence type="ECO:0000256" key="9">
    <source>
        <dbReference type="ARBA" id="ARBA00023277"/>
    </source>
</evidence>
<dbReference type="Gene3D" id="1.10.150.240">
    <property type="entry name" value="Putative phosphatase, domain 2"/>
    <property type="match status" value="1"/>
</dbReference>
<dbReference type="NCBIfam" id="TIGR01449">
    <property type="entry name" value="PGP_bact"/>
    <property type="match status" value="1"/>
</dbReference>
<name>A0A074V8E9_9NEIS</name>
<dbReference type="Gene3D" id="3.40.50.1000">
    <property type="entry name" value="HAD superfamily/HAD-like"/>
    <property type="match status" value="1"/>
</dbReference>
<dbReference type="AlphaFoldDB" id="A0A074V8E9"/>
<comment type="cofactor">
    <cofactor evidence="2 11">
        <name>Mg(2+)</name>
        <dbReference type="ChEBI" id="CHEBI:18420"/>
    </cofactor>
</comment>
<feature type="binding site" evidence="11">
    <location>
        <position position="14"/>
    </location>
    <ligand>
        <name>Mg(2+)</name>
        <dbReference type="ChEBI" id="CHEBI:18420"/>
    </ligand>
</feature>
<evidence type="ECO:0000256" key="10">
    <source>
        <dbReference type="ARBA" id="ARBA00059247"/>
    </source>
</evidence>
<dbReference type="GO" id="GO:0005829">
    <property type="term" value="C:cytosol"/>
    <property type="evidence" value="ECO:0007669"/>
    <property type="project" value="TreeGrafter"/>
</dbReference>
<dbReference type="NCBIfam" id="TIGR01549">
    <property type="entry name" value="HAD-SF-IA-v1"/>
    <property type="match status" value="1"/>
</dbReference>
<dbReference type="SFLD" id="SFLDG01129">
    <property type="entry name" value="C1.5:_HAD__Beta-PGM__Phosphata"/>
    <property type="match status" value="1"/>
</dbReference>